<dbReference type="SUPFAM" id="SSF52540">
    <property type="entry name" value="P-loop containing nucleoside triphosphate hydrolases"/>
    <property type="match status" value="1"/>
</dbReference>
<dbReference type="PANTHER" id="PTHR30050">
    <property type="entry name" value="CHROMOSOMAL REPLICATION INITIATOR PROTEIN DNAA"/>
    <property type="match status" value="1"/>
</dbReference>
<dbReference type="Proteomes" id="UP000008845">
    <property type="component" value="Chromosome"/>
</dbReference>
<dbReference type="GO" id="GO:0006260">
    <property type="term" value="P:DNA replication"/>
    <property type="evidence" value="ECO:0007669"/>
    <property type="project" value="TreeGrafter"/>
</dbReference>
<dbReference type="AlphaFoldDB" id="G7SFB3"/>
<evidence type="ECO:0000313" key="2">
    <source>
        <dbReference type="EMBL" id="AER18821.1"/>
    </source>
</evidence>
<proteinExistence type="predicted"/>
<dbReference type="InterPro" id="IPR027417">
    <property type="entry name" value="P-loop_NTPase"/>
</dbReference>
<dbReference type="InterPro" id="IPR002611">
    <property type="entry name" value="IstB_ATP-bd"/>
</dbReference>
<dbReference type="HOGENOM" id="CLU_062999_2_1_9"/>
<dbReference type="PANTHER" id="PTHR30050:SF4">
    <property type="entry name" value="ATP-BINDING PROTEIN RV3427C IN INSERTION SEQUENCE-RELATED"/>
    <property type="match status" value="1"/>
</dbReference>
<evidence type="ECO:0000313" key="3">
    <source>
        <dbReference type="Proteomes" id="UP000008845"/>
    </source>
</evidence>
<dbReference type="GO" id="GO:0005524">
    <property type="term" value="F:ATP binding"/>
    <property type="evidence" value="ECO:0007669"/>
    <property type="project" value="InterPro"/>
</dbReference>
<reference evidence="2 3" key="1">
    <citation type="journal article" date="2011" name="BMC Genomics">
        <title>Comparative Genomic Analysis of Streptococcus suis reveals significant genomic diversity among different serotypes.</title>
        <authorList>
            <person name="Zhang A."/>
            <person name="Yang M."/>
            <person name="Hu P."/>
            <person name="Wu J."/>
            <person name="Chen B."/>
            <person name="Hua Y."/>
            <person name="Yu J."/>
            <person name="Chen H."/>
            <person name="Xiao J."/>
            <person name="Jin M."/>
        </authorList>
    </citation>
    <scope>NUCLEOTIDE SEQUENCE [LARGE SCALE GENOMIC DNA]</scope>
    <source>
        <strain evidence="2">D12</strain>
    </source>
</reference>
<gene>
    <name evidence="2" type="ORF">SSUD12_0498</name>
</gene>
<dbReference type="EMBL" id="CP002644">
    <property type="protein sequence ID" value="AER18821.1"/>
    <property type="molecule type" value="Genomic_DNA"/>
</dbReference>
<organism evidence="2 3">
    <name type="scientific">Streptococcus suis D12</name>
    <dbReference type="NCBI Taxonomy" id="1004952"/>
    <lineage>
        <taxon>Bacteria</taxon>
        <taxon>Bacillati</taxon>
        <taxon>Bacillota</taxon>
        <taxon>Bacilli</taxon>
        <taxon>Lactobacillales</taxon>
        <taxon>Streptococcaceae</taxon>
        <taxon>Streptococcus</taxon>
    </lineage>
</organism>
<accession>G7SFB3</accession>
<dbReference type="Pfam" id="PF01695">
    <property type="entry name" value="IstB_IS21"/>
    <property type="match status" value="1"/>
</dbReference>
<feature type="domain" description="IstB-like ATP-binding" evidence="1">
    <location>
        <begin position="74"/>
        <end position="248"/>
    </location>
</feature>
<dbReference type="PATRIC" id="fig|1004952.3.peg.483"/>
<dbReference type="RefSeq" id="WP_014637595.1">
    <property type="nucleotide sequence ID" value="NC_017621.1"/>
</dbReference>
<evidence type="ECO:0000259" key="1">
    <source>
        <dbReference type="Pfam" id="PF01695"/>
    </source>
</evidence>
<sequence>MLTQAEFIAGIKTLDELCPIHKTNLIQLDRVVKIAGEDKPRKPSPFCPECIKEQNEKQEQEEVEKHLNAGIYQKTYNVLMRDSTIPKELKEASFDNFIAETAEEKQLLAFAKGQIVKYLDGMSGNTVFTGSTGIGKSHLSVAMAKAINEGYKAKGEPKSVLFVNLTEILRRVRESFNYNSQEGYYSRMLKEVDYLVLDDLGVKLNNNNSKGKSTWEEGFIFDILSNRDKTIITTNLSSSEIADLYSDRVASRVRTGLEGNFFKSFTIKDKRYSINSLKAKIAQN</sequence>
<name>G7SFB3_STRSU</name>
<dbReference type="Gene3D" id="3.40.50.300">
    <property type="entry name" value="P-loop containing nucleotide triphosphate hydrolases"/>
    <property type="match status" value="1"/>
</dbReference>
<dbReference type="KEGG" id="ssk:SSUD12_0498"/>
<protein>
    <submittedName>
        <fullName evidence="2">Zinc finger protein</fullName>
    </submittedName>
</protein>